<feature type="transmembrane region" description="Helical" evidence="6">
    <location>
        <begin position="230"/>
        <end position="251"/>
    </location>
</feature>
<keyword evidence="8" id="KW-1185">Reference proteome</keyword>
<dbReference type="GO" id="GO:0006824">
    <property type="term" value="P:cobalt ion transport"/>
    <property type="evidence" value="ECO:0007669"/>
    <property type="project" value="InterPro"/>
</dbReference>
<evidence type="ECO:0000256" key="2">
    <source>
        <dbReference type="ARBA" id="ARBA00022475"/>
    </source>
</evidence>
<sequence length="259" mass="28860">MDLYVDKYAYLNTAIHRWDPRYKLVSLMTLVFSFSFVQDIRMIPMMLGISAILYTLSRLPYSYLLSRLRLPGIFMLATLVILPFMSGKEVLFQAGPLSIKVEGCLVALLIACKFVSILTLGIVLFGTTPFITTVKAMRSLGLPPLLADMTLFAYRYLFDIGADFKTMQTAMGLRGFRGGKKSMGTLSSLAGTILVRSYEQSDRVFKAMIMRGYGQTVSYREDFQASYQRGLAGLVASLLVAASFVAVQLLLKDILEVLI</sequence>
<dbReference type="RefSeq" id="WP_304541894.1">
    <property type="nucleotide sequence ID" value="NZ_JARPTC010000007.1"/>
</dbReference>
<feature type="transmembrane region" description="Helical" evidence="6">
    <location>
        <begin position="105"/>
        <end position="131"/>
    </location>
</feature>
<dbReference type="GO" id="GO:0043190">
    <property type="term" value="C:ATP-binding cassette (ABC) transporter complex"/>
    <property type="evidence" value="ECO:0007669"/>
    <property type="project" value="InterPro"/>
</dbReference>
<comment type="caution">
    <text evidence="7">The sequence shown here is derived from an EMBL/GenBank/DDBJ whole genome shotgun (WGS) entry which is preliminary data.</text>
</comment>
<evidence type="ECO:0000256" key="1">
    <source>
        <dbReference type="ARBA" id="ARBA00004651"/>
    </source>
</evidence>
<evidence type="ECO:0000256" key="4">
    <source>
        <dbReference type="ARBA" id="ARBA00022989"/>
    </source>
</evidence>
<name>A0AAW7ZBR6_9FIRM</name>
<reference evidence="7" key="1">
    <citation type="journal article" date="2023" name="J. Hazard. Mater.">
        <title>Anaerobic biodegradation of pyrene and benzo[a]pyrene by a new sulfate-reducing Desulforamulus aquiferis strain DSA.</title>
        <authorList>
            <person name="Zhang Z."/>
            <person name="Sun J."/>
            <person name="Gong X."/>
            <person name="Wang C."/>
            <person name="Wang H."/>
        </authorList>
    </citation>
    <scope>NUCLEOTIDE SEQUENCE</scope>
    <source>
        <strain evidence="7">DSA</strain>
    </source>
</reference>
<feature type="transmembrane region" description="Helical" evidence="6">
    <location>
        <begin position="27"/>
        <end position="56"/>
    </location>
</feature>
<dbReference type="InterPro" id="IPR003339">
    <property type="entry name" value="ABC/ECF_trnsptr_transmembrane"/>
</dbReference>
<dbReference type="Pfam" id="PF02361">
    <property type="entry name" value="CbiQ"/>
    <property type="match status" value="1"/>
</dbReference>
<protein>
    <submittedName>
        <fullName evidence="7">Cobalt ECF transporter T component CbiQ</fullName>
    </submittedName>
</protein>
<dbReference type="AlphaFoldDB" id="A0AAW7ZBR6"/>
<evidence type="ECO:0000313" key="8">
    <source>
        <dbReference type="Proteomes" id="UP001172911"/>
    </source>
</evidence>
<dbReference type="InterPro" id="IPR012809">
    <property type="entry name" value="ECF_CbiQ"/>
</dbReference>
<dbReference type="PANTHER" id="PTHR34857">
    <property type="entry name" value="SLL0384 PROTEIN"/>
    <property type="match status" value="1"/>
</dbReference>
<accession>A0AAW7ZBR6</accession>
<evidence type="ECO:0000256" key="6">
    <source>
        <dbReference type="SAM" id="Phobius"/>
    </source>
</evidence>
<evidence type="ECO:0000313" key="7">
    <source>
        <dbReference type="EMBL" id="MDO7786791.1"/>
    </source>
</evidence>
<dbReference type="CDD" id="cd16914">
    <property type="entry name" value="EcfT"/>
    <property type="match status" value="1"/>
</dbReference>
<gene>
    <name evidence="7" type="primary">cbiQ</name>
    <name evidence="7" type="ORF">P6N53_06095</name>
</gene>
<evidence type="ECO:0000256" key="5">
    <source>
        <dbReference type="ARBA" id="ARBA00023136"/>
    </source>
</evidence>
<comment type="subcellular location">
    <subcellularLocation>
        <location evidence="1">Cell membrane</location>
        <topology evidence="1">Multi-pass membrane protein</topology>
    </subcellularLocation>
</comment>
<keyword evidence="2" id="KW-1003">Cell membrane</keyword>
<dbReference type="EMBL" id="JARPTC010000007">
    <property type="protein sequence ID" value="MDO7786791.1"/>
    <property type="molecule type" value="Genomic_DNA"/>
</dbReference>
<dbReference type="NCBIfam" id="TIGR02454">
    <property type="entry name" value="ECF_T_CbiQ"/>
    <property type="match status" value="1"/>
</dbReference>
<keyword evidence="5 6" id="KW-0472">Membrane</keyword>
<proteinExistence type="predicted"/>
<keyword evidence="4 6" id="KW-1133">Transmembrane helix</keyword>
<organism evidence="7 8">
    <name type="scientific">Desulforamulus aquiferis</name>
    <dbReference type="NCBI Taxonomy" id="1397668"/>
    <lineage>
        <taxon>Bacteria</taxon>
        <taxon>Bacillati</taxon>
        <taxon>Bacillota</taxon>
        <taxon>Clostridia</taxon>
        <taxon>Eubacteriales</taxon>
        <taxon>Peptococcaceae</taxon>
        <taxon>Desulforamulus</taxon>
    </lineage>
</organism>
<dbReference type="InterPro" id="IPR051611">
    <property type="entry name" value="ECF_transporter_component"/>
</dbReference>
<feature type="transmembrane region" description="Helical" evidence="6">
    <location>
        <begin position="68"/>
        <end position="85"/>
    </location>
</feature>
<dbReference type="PANTHER" id="PTHR34857:SF2">
    <property type="entry name" value="SLL0384 PROTEIN"/>
    <property type="match status" value="1"/>
</dbReference>
<dbReference type="Proteomes" id="UP001172911">
    <property type="component" value="Unassembled WGS sequence"/>
</dbReference>
<keyword evidence="3 6" id="KW-0812">Transmembrane</keyword>
<reference evidence="7" key="2">
    <citation type="submission" date="2023-03" db="EMBL/GenBank/DDBJ databases">
        <authorList>
            <person name="Zhang Z."/>
        </authorList>
    </citation>
    <scope>NUCLEOTIDE SEQUENCE</scope>
    <source>
        <strain evidence="7">DSA</strain>
    </source>
</reference>
<evidence type="ECO:0000256" key="3">
    <source>
        <dbReference type="ARBA" id="ARBA00022692"/>
    </source>
</evidence>